<dbReference type="AlphaFoldDB" id="A0A0D1LTD8"/>
<dbReference type="Gene3D" id="1.10.10.10">
    <property type="entry name" value="Winged helix-like DNA-binding domain superfamily/Winged helix DNA-binding domain"/>
    <property type="match status" value="1"/>
</dbReference>
<evidence type="ECO:0000259" key="4">
    <source>
        <dbReference type="PROSITE" id="PS50987"/>
    </source>
</evidence>
<dbReference type="EMBL" id="JWHU01000006">
    <property type="protein sequence ID" value="KIU21797.1"/>
    <property type="molecule type" value="Genomic_DNA"/>
</dbReference>
<dbReference type="InterPro" id="IPR011991">
    <property type="entry name" value="ArsR-like_HTH"/>
</dbReference>
<dbReference type="PANTHER" id="PTHR43132:SF6">
    <property type="entry name" value="HTH-TYPE TRANSCRIPTIONAL REPRESSOR CZRA"/>
    <property type="match status" value="1"/>
</dbReference>
<dbReference type="Proteomes" id="UP000193588">
    <property type="component" value="Unassembled WGS sequence"/>
</dbReference>
<keyword evidence="2" id="KW-0238">DNA-binding</keyword>
<evidence type="ECO:0000313" key="5">
    <source>
        <dbReference type="EMBL" id="AWF94761.1"/>
    </source>
</evidence>
<dbReference type="PANTHER" id="PTHR43132">
    <property type="entry name" value="ARSENICAL RESISTANCE OPERON REPRESSOR ARSR-RELATED"/>
    <property type="match status" value="1"/>
</dbReference>
<dbReference type="PRINTS" id="PR00778">
    <property type="entry name" value="HTHARSR"/>
</dbReference>
<sequence length="109" mass="12527">MELSEEIFLKEQEALKIAKLLANDLRLQILCLLQENGAATVTEIMTALHAEQSRVSHQLSALREYQMISATREGRTITYALTDPHMMELLQDLLDHANHVRLHRNHNDI</sequence>
<dbReference type="InterPro" id="IPR036388">
    <property type="entry name" value="WH-like_DNA-bd_sf"/>
</dbReference>
<evidence type="ECO:0000313" key="6">
    <source>
        <dbReference type="EMBL" id="KIU21797.1"/>
    </source>
</evidence>
<dbReference type="Proteomes" id="UP000032289">
    <property type="component" value="Unassembled WGS sequence"/>
</dbReference>
<dbReference type="RefSeq" id="WP_010371446.1">
    <property type="nucleotide sequence ID" value="NZ_BJEF01000005.1"/>
</dbReference>
<gene>
    <name evidence="6" type="primary">nmtR</name>
    <name evidence="7" type="synonym">nmtR_2</name>
    <name evidence="7" type="ORF">ab3b_01485</name>
    <name evidence="5" type="ORF">B6254_0327</name>
    <name evidence="8" type="ORF">B9D04_09320</name>
    <name evidence="6" type="ORF">QX99_00485</name>
</gene>
<keyword evidence="1" id="KW-0805">Transcription regulation</keyword>
<dbReference type="InterPro" id="IPR001845">
    <property type="entry name" value="HTH_ArsR_DNA-bd_dom"/>
</dbReference>
<organism evidence="6 9">
    <name type="scientific">Weissella cibaria</name>
    <dbReference type="NCBI Taxonomy" id="137591"/>
    <lineage>
        <taxon>Bacteria</taxon>
        <taxon>Bacillati</taxon>
        <taxon>Bacillota</taxon>
        <taxon>Bacilli</taxon>
        <taxon>Lactobacillales</taxon>
        <taxon>Lactobacillaceae</taxon>
        <taxon>Weissella</taxon>
    </lineage>
</organism>
<accession>A0A0D1LTD8</accession>
<feature type="domain" description="HTH arsR-type" evidence="4">
    <location>
        <begin position="3"/>
        <end position="101"/>
    </location>
</feature>
<dbReference type="Proteomes" id="UP000244870">
    <property type="component" value="Chromosome"/>
</dbReference>
<reference evidence="9 10" key="1">
    <citation type="journal article" date="2015" name="Microbiology (Mosc.)">
        <title>Genomics of the Weissella cibaria species with an examination of its metabolic traits.</title>
        <authorList>
            <person name="Lynch K.M."/>
            <person name="Lucid A."/>
            <person name="Arendt E.K."/>
            <person name="Sleator R.D."/>
            <person name="Lucey B."/>
            <person name="Coffey A."/>
        </authorList>
    </citation>
    <scope>NUCLEOTIDE SEQUENCE [LARGE SCALE GENOMIC DNA]</scope>
    <source>
        <strain evidence="7 10">AB3b</strain>
        <strain evidence="6 9">MG1</strain>
    </source>
</reference>
<name>A0A0D1LTD8_9LACO</name>
<dbReference type="PROSITE" id="PS50987">
    <property type="entry name" value="HTH_ARSR_2"/>
    <property type="match status" value="1"/>
</dbReference>
<dbReference type="InterPro" id="IPR036390">
    <property type="entry name" value="WH_DNA-bd_sf"/>
</dbReference>
<keyword evidence="9" id="KW-1185">Reference proteome</keyword>
<dbReference type="STRING" id="137591.AO080_00330"/>
<dbReference type="EMBL" id="NDXJ01000015">
    <property type="protein sequence ID" value="OSP88782.1"/>
    <property type="molecule type" value="Genomic_DNA"/>
</dbReference>
<dbReference type="PATRIC" id="fig|137591.24.peg.1453"/>
<protein>
    <submittedName>
        <fullName evidence="5 8">Transcriptional regulator</fullName>
    </submittedName>
    <submittedName>
        <fullName evidence="6">NmtR protein</fullName>
    </submittedName>
    <submittedName>
        <fullName evidence="7">NmtR_2 protein</fullName>
    </submittedName>
</protein>
<dbReference type="GeneID" id="66963121"/>
<evidence type="ECO:0000256" key="2">
    <source>
        <dbReference type="ARBA" id="ARBA00023125"/>
    </source>
</evidence>
<evidence type="ECO:0000313" key="10">
    <source>
        <dbReference type="Proteomes" id="UP000032289"/>
    </source>
</evidence>
<evidence type="ECO:0000313" key="8">
    <source>
        <dbReference type="EMBL" id="OSP88782.1"/>
    </source>
</evidence>
<dbReference type="CDD" id="cd00090">
    <property type="entry name" value="HTH_ARSR"/>
    <property type="match status" value="1"/>
</dbReference>
<dbReference type="KEGG" id="wcb:AO080_00330"/>
<dbReference type="OrthoDB" id="9794330at2"/>
<proteinExistence type="predicted"/>
<dbReference type="NCBIfam" id="NF033788">
    <property type="entry name" value="HTH_metalloreg"/>
    <property type="match status" value="1"/>
</dbReference>
<dbReference type="EMBL" id="CP020928">
    <property type="protein sequence ID" value="AWF94761.1"/>
    <property type="molecule type" value="Genomic_DNA"/>
</dbReference>
<evidence type="ECO:0000313" key="7">
    <source>
        <dbReference type="EMBL" id="KIU23473.1"/>
    </source>
</evidence>
<dbReference type="SUPFAM" id="SSF46785">
    <property type="entry name" value="Winged helix' DNA-binding domain"/>
    <property type="match status" value="1"/>
</dbReference>
<dbReference type="Pfam" id="PF01022">
    <property type="entry name" value="HTH_5"/>
    <property type="match status" value="1"/>
</dbReference>
<reference evidence="8 11" key="2">
    <citation type="submission" date="2017-04" db="EMBL/GenBank/DDBJ databases">
        <title>The genome sequence of Weissella cibaria isolated from wild Drosophila.</title>
        <authorList>
            <person name="Ricks N.J."/>
            <person name="Carroll C."/>
            <person name="Walters A."/>
            <person name="Newell P.D."/>
            <person name="Chaston J.M."/>
        </authorList>
    </citation>
    <scope>NUCLEOTIDE SEQUENCE [LARGE SCALE GENOMIC DNA]</scope>
    <source>
        <strain evidence="8 11">DmW_103</strain>
    </source>
</reference>
<evidence type="ECO:0000313" key="9">
    <source>
        <dbReference type="Proteomes" id="UP000032287"/>
    </source>
</evidence>
<reference evidence="5 12" key="3">
    <citation type="submission" date="2017-04" db="EMBL/GenBank/DDBJ databases">
        <title>Weissella cibaria strain m2 complete genome.</title>
        <authorList>
            <person name="Pan Q."/>
            <person name="Tan M."/>
            <person name="Yao F."/>
            <person name="Su S."/>
        </authorList>
    </citation>
    <scope>NUCLEOTIDE SEQUENCE [LARGE SCALE GENOMIC DNA]</scope>
    <source>
        <strain evidence="5 12">M2</strain>
    </source>
</reference>
<dbReference type="InterPro" id="IPR051011">
    <property type="entry name" value="Metal_resp_trans_reg"/>
</dbReference>
<dbReference type="eggNOG" id="COG0640">
    <property type="taxonomic scope" value="Bacteria"/>
</dbReference>
<evidence type="ECO:0000313" key="12">
    <source>
        <dbReference type="Proteomes" id="UP000244870"/>
    </source>
</evidence>
<dbReference type="Proteomes" id="UP000032287">
    <property type="component" value="Unassembled WGS sequence"/>
</dbReference>
<keyword evidence="3" id="KW-0804">Transcription</keyword>
<dbReference type="GO" id="GO:0003677">
    <property type="term" value="F:DNA binding"/>
    <property type="evidence" value="ECO:0007669"/>
    <property type="project" value="UniProtKB-KW"/>
</dbReference>
<evidence type="ECO:0000256" key="3">
    <source>
        <dbReference type="ARBA" id="ARBA00023163"/>
    </source>
</evidence>
<dbReference type="SMART" id="SM00418">
    <property type="entry name" value="HTH_ARSR"/>
    <property type="match status" value="1"/>
</dbReference>
<dbReference type="GO" id="GO:0003700">
    <property type="term" value="F:DNA-binding transcription factor activity"/>
    <property type="evidence" value="ECO:0007669"/>
    <property type="project" value="InterPro"/>
</dbReference>
<evidence type="ECO:0000313" key="11">
    <source>
        <dbReference type="Proteomes" id="UP000193588"/>
    </source>
</evidence>
<dbReference type="EMBL" id="JWHT01000034">
    <property type="protein sequence ID" value="KIU23473.1"/>
    <property type="molecule type" value="Genomic_DNA"/>
</dbReference>
<evidence type="ECO:0000256" key="1">
    <source>
        <dbReference type="ARBA" id="ARBA00023015"/>
    </source>
</evidence>